<name>A0A372G2U4_9ACTN</name>
<sequence>MHRLSTEVSVSSLPDQSGDTATVVEMNDDQWREAVEQALGRLHLTYRELAEMAKRRDFSSIEAKKLWMSIGTTRA</sequence>
<feature type="compositionally biased region" description="Polar residues" evidence="1">
    <location>
        <begin position="1"/>
        <end position="20"/>
    </location>
</feature>
<dbReference type="Proteomes" id="UP000262621">
    <property type="component" value="Unassembled WGS sequence"/>
</dbReference>
<organism evidence="2 3">
    <name type="scientific">Micromonospora craniellae</name>
    <dbReference type="NCBI Taxonomy" id="2294034"/>
    <lineage>
        <taxon>Bacteria</taxon>
        <taxon>Bacillati</taxon>
        <taxon>Actinomycetota</taxon>
        <taxon>Actinomycetes</taxon>
        <taxon>Micromonosporales</taxon>
        <taxon>Micromonosporaceae</taxon>
        <taxon>Micromonospora</taxon>
    </lineage>
</organism>
<keyword evidence="3" id="KW-1185">Reference proteome</keyword>
<protein>
    <submittedName>
        <fullName evidence="2">Uncharacterized protein</fullName>
    </submittedName>
</protein>
<dbReference type="EMBL" id="QVFU01000004">
    <property type="protein sequence ID" value="RFS47258.1"/>
    <property type="molecule type" value="Genomic_DNA"/>
</dbReference>
<evidence type="ECO:0000256" key="1">
    <source>
        <dbReference type="SAM" id="MobiDB-lite"/>
    </source>
</evidence>
<comment type="caution">
    <text evidence="2">The sequence shown here is derived from an EMBL/GenBank/DDBJ whole genome shotgun (WGS) entry which is preliminary data.</text>
</comment>
<evidence type="ECO:0000313" key="3">
    <source>
        <dbReference type="Proteomes" id="UP000262621"/>
    </source>
</evidence>
<dbReference type="AlphaFoldDB" id="A0A372G2U4"/>
<gene>
    <name evidence="2" type="ORF">D0Q02_06755</name>
</gene>
<accession>A0A372G2U4</accession>
<feature type="region of interest" description="Disordered" evidence="1">
    <location>
        <begin position="1"/>
        <end position="21"/>
    </location>
</feature>
<evidence type="ECO:0000313" key="2">
    <source>
        <dbReference type="EMBL" id="RFS47258.1"/>
    </source>
</evidence>
<reference evidence="2 3" key="1">
    <citation type="submission" date="2018-08" db="EMBL/GenBank/DDBJ databases">
        <title>Verrucosispora craniellae sp. nov., isolated from a marine sponge in the South China Sea.</title>
        <authorList>
            <person name="Li L."/>
            <person name="Lin H.W."/>
        </authorList>
    </citation>
    <scope>NUCLEOTIDE SEQUENCE [LARGE SCALE GENOMIC DNA]</scope>
    <source>
        <strain evidence="2 3">LHW63014</strain>
    </source>
</reference>
<proteinExistence type="predicted"/>